<dbReference type="SUPFAM" id="SSF53098">
    <property type="entry name" value="Ribonuclease H-like"/>
    <property type="match status" value="1"/>
</dbReference>
<dbReference type="GO" id="GO:0003676">
    <property type="term" value="F:nucleic acid binding"/>
    <property type="evidence" value="ECO:0007669"/>
    <property type="project" value="InterPro"/>
</dbReference>
<keyword evidence="3" id="KW-1185">Reference proteome</keyword>
<dbReference type="InterPro" id="IPR036397">
    <property type="entry name" value="RNaseH_sf"/>
</dbReference>
<evidence type="ECO:0000313" key="2">
    <source>
        <dbReference type="EMBL" id="RDX62902.1"/>
    </source>
</evidence>
<dbReference type="Pfam" id="PF13976">
    <property type="entry name" value="gag_pre-integrs"/>
    <property type="match status" value="1"/>
</dbReference>
<gene>
    <name evidence="2" type="ORF">CR513_58723</name>
</gene>
<protein>
    <recommendedName>
        <fullName evidence="1">GAG-pre-integrase domain-containing protein</fullName>
    </recommendedName>
</protein>
<dbReference type="Proteomes" id="UP000257109">
    <property type="component" value="Unassembled WGS sequence"/>
</dbReference>
<dbReference type="STRING" id="157652.A0A371EA36"/>
<dbReference type="OrthoDB" id="1932348at2759"/>
<reference evidence="2" key="1">
    <citation type="submission" date="2018-05" db="EMBL/GenBank/DDBJ databases">
        <title>Draft genome of Mucuna pruriens seed.</title>
        <authorList>
            <person name="Nnadi N.E."/>
            <person name="Vos R."/>
            <person name="Hasami M.H."/>
            <person name="Devisetty U.K."/>
            <person name="Aguiy J.C."/>
        </authorList>
    </citation>
    <scope>NUCLEOTIDE SEQUENCE [LARGE SCALE GENOMIC DNA]</scope>
    <source>
        <strain evidence="2">JCA_2017</strain>
    </source>
</reference>
<sequence length="184" mass="21373">MMEERSMFQYLRPRLLFGDNQKGKIVRISKIGKHHFPSIENVLFVEGLKHNLLSISQLCDNGYNVSFNKGECIVKNLDGSLMFSAKRQNNLYKINLTDLTNQSVTCLVSIKDDTWTWHKKLEHASLRLISKLKSITLPFELLHIDLFGPTRTVLISGEHYGLVVIDNYSRWTWVIFLTHKDMSF</sequence>
<dbReference type="InterPro" id="IPR012337">
    <property type="entry name" value="RNaseH-like_sf"/>
</dbReference>
<feature type="domain" description="GAG-pre-integrase" evidence="1">
    <location>
        <begin position="90"/>
        <end position="134"/>
    </location>
</feature>
<name>A0A371EA36_MUCPR</name>
<accession>A0A371EA36</accession>
<proteinExistence type="predicted"/>
<dbReference type="InterPro" id="IPR025724">
    <property type="entry name" value="GAG-pre-integrase_dom"/>
</dbReference>
<comment type="caution">
    <text evidence="2">The sequence shown here is derived from an EMBL/GenBank/DDBJ whole genome shotgun (WGS) entry which is preliminary data.</text>
</comment>
<dbReference type="EMBL" id="QJKJ01015204">
    <property type="protein sequence ID" value="RDX62902.1"/>
    <property type="molecule type" value="Genomic_DNA"/>
</dbReference>
<dbReference type="AlphaFoldDB" id="A0A371EA36"/>
<dbReference type="Gene3D" id="3.30.420.10">
    <property type="entry name" value="Ribonuclease H-like superfamily/Ribonuclease H"/>
    <property type="match status" value="1"/>
</dbReference>
<evidence type="ECO:0000259" key="1">
    <source>
        <dbReference type="Pfam" id="PF13976"/>
    </source>
</evidence>
<evidence type="ECO:0000313" key="3">
    <source>
        <dbReference type="Proteomes" id="UP000257109"/>
    </source>
</evidence>
<feature type="non-terminal residue" evidence="2">
    <location>
        <position position="1"/>
    </location>
</feature>
<organism evidence="2 3">
    <name type="scientific">Mucuna pruriens</name>
    <name type="common">Velvet bean</name>
    <name type="synonym">Dolichos pruriens</name>
    <dbReference type="NCBI Taxonomy" id="157652"/>
    <lineage>
        <taxon>Eukaryota</taxon>
        <taxon>Viridiplantae</taxon>
        <taxon>Streptophyta</taxon>
        <taxon>Embryophyta</taxon>
        <taxon>Tracheophyta</taxon>
        <taxon>Spermatophyta</taxon>
        <taxon>Magnoliopsida</taxon>
        <taxon>eudicotyledons</taxon>
        <taxon>Gunneridae</taxon>
        <taxon>Pentapetalae</taxon>
        <taxon>rosids</taxon>
        <taxon>fabids</taxon>
        <taxon>Fabales</taxon>
        <taxon>Fabaceae</taxon>
        <taxon>Papilionoideae</taxon>
        <taxon>50 kb inversion clade</taxon>
        <taxon>NPAAA clade</taxon>
        <taxon>indigoferoid/millettioid clade</taxon>
        <taxon>Phaseoleae</taxon>
        <taxon>Mucuna</taxon>
    </lineage>
</organism>